<dbReference type="AlphaFoldDB" id="A0A9X4MEJ8"/>
<proteinExistence type="predicted"/>
<dbReference type="RefSeq" id="WP_009629143.1">
    <property type="nucleotide sequence ID" value="NZ_VBTY01000250.1"/>
</dbReference>
<keyword evidence="1" id="KW-0472">Membrane</keyword>
<protein>
    <submittedName>
        <fullName evidence="2">Uncharacterized protein</fullName>
    </submittedName>
</protein>
<dbReference type="Proteomes" id="UP001152872">
    <property type="component" value="Unassembled WGS sequence"/>
</dbReference>
<accession>A0A9X4MEJ8</accession>
<reference evidence="2" key="1">
    <citation type="submission" date="2019-05" db="EMBL/GenBank/DDBJ databases">
        <title>Whole genome sequencing of Pseudanabaena catenata USMAC16.</title>
        <authorList>
            <person name="Khan Z."/>
            <person name="Omar W.M."/>
            <person name="Convey P."/>
            <person name="Merican F."/>
            <person name="Najimudin N."/>
        </authorList>
    </citation>
    <scope>NUCLEOTIDE SEQUENCE</scope>
    <source>
        <strain evidence="2">USMAC16</strain>
    </source>
</reference>
<keyword evidence="1" id="KW-1133">Transmembrane helix</keyword>
<evidence type="ECO:0000256" key="1">
    <source>
        <dbReference type="SAM" id="Phobius"/>
    </source>
</evidence>
<name>A0A9X4MEJ8_9CYAN</name>
<evidence type="ECO:0000313" key="3">
    <source>
        <dbReference type="Proteomes" id="UP001152872"/>
    </source>
</evidence>
<sequence>MSRQDFRQKPQKPQKPRHNWLFRWSGRLIKYFCLLVLGFGLVTLMAIALGFLPVIHFVFPLISQIARFAATFLLFLGAIATIIEGLR</sequence>
<keyword evidence="1" id="KW-0812">Transmembrane</keyword>
<feature type="transmembrane region" description="Helical" evidence="1">
    <location>
        <begin position="31"/>
        <end position="59"/>
    </location>
</feature>
<keyword evidence="3" id="KW-1185">Reference proteome</keyword>
<dbReference type="EMBL" id="VBTY01000250">
    <property type="protein sequence ID" value="MDG3496940.1"/>
    <property type="molecule type" value="Genomic_DNA"/>
</dbReference>
<organism evidence="2 3">
    <name type="scientific">Pseudanabaena catenata USMAC16</name>
    <dbReference type="NCBI Taxonomy" id="1855837"/>
    <lineage>
        <taxon>Bacteria</taxon>
        <taxon>Bacillati</taxon>
        <taxon>Cyanobacteriota</taxon>
        <taxon>Cyanophyceae</taxon>
        <taxon>Pseudanabaenales</taxon>
        <taxon>Pseudanabaenaceae</taxon>
        <taxon>Pseudanabaena</taxon>
    </lineage>
</organism>
<evidence type="ECO:0000313" key="2">
    <source>
        <dbReference type="EMBL" id="MDG3496940.1"/>
    </source>
</evidence>
<comment type="caution">
    <text evidence="2">The sequence shown here is derived from an EMBL/GenBank/DDBJ whole genome shotgun (WGS) entry which is preliminary data.</text>
</comment>
<feature type="transmembrane region" description="Helical" evidence="1">
    <location>
        <begin position="65"/>
        <end position="86"/>
    </location>
</feature>
<gene>
    <name evidence="2" type="ORF">FEV09_20580</name>
</gene>